<accession>A0A852TQB3</accession>
<dbReference type="Proteomes" id="UP000589036">
    <property type="component" value="Unassembled WGS sequence"/>
</dbReference>
<keyword evidence="2 5" id="KW-0238">DNA-binding</keyword>
<dbReference type="InterPro" id="IPR002577">
    <property type="entry name" value="HTH_HxlR"/>
</dbReference>
<keyword evidence="6" id="KW-1185">Reference proteome</keyword>
<evidence type="ECO:0000313" key="6">
    <source>
        <dbReference type="Proteomes" id="UP000589036"/>
    </source>
</evidence>
<proteinExistence type="predicted"/>
<organism evidence="5 6">
    <name type="scientific">Spinactinospora alkalitolerans</name>
    <dbReference type="NCBI Taxonomy" id="687207"/>
    <lineage>
        <taxon>Bacteria</taxon>
        <taxon>Bacillati</taxon>
        <taxon>Actinomycetota</taxon>
        <taxon>Actinomycetes</taxon>
        <taxon>Streptosporangiales</taxon>
        <taxon>Nocardiopsidaceae</taxon>
        <taxon>Spinactinospora</taxon>
    </lineage>
</organism>
<keyword evidence="1" id="KW-0805">Transcription regulation</keyword>
<dbReference type="Pfam" id="PF01638">
    <property type="entry name" value="HxlR"/>
    <property type="match status" value="1"/>
</dbReference>
<feature type="domain" description="HTH hxlR-type" evidence="4">
    <location>
        <begin position="19"/>
        <end position="117"/>
    </location>
</feature>
<dbReference type="AlphaFoldDB" id="A0A852TQB3"/>
<dbReference type="InterPro" id="IPR036390">
    <property type="entry name" value="WH_DNA-bd_sf"/>
</dbReference>
<evidence type="ECO:0000256" key="3">
    <source>
        <dbReference type="ARBA" id="ARBA00023163"/>
    </source>
</evidence>
<dbReference type="InterPro" id="IPR036388">
    <property type="entry name" value="WH-like_DNA-bd_sf"/>
</dbReference>
<evidence type="ECO:0000256" key="2">
    <source>
        <dbReference type="ARBA" id="ARBA00023125"/>
    </source>
</evidence>
<protein>
    <submittedName>
        <fullName evidence="5">DNA-binding HxlR family transcriptional regulator</fullName>
    </submittedName>
</protein>
<keyword evidence="3" id="KW-0804">Transcription</keyword>
<dbReference type="RefSeq" id="WP_179642317.1">
    <property type="nucleotide sequence ID" value="NZ_BAAAYY010000013.1"/>
</dbReference>
<evidence type="ECO:0000313" key="5">
    <source>
        <dbReference type="EMBL" id="NYE46169.1"/>
    </source>
</evidence>
<evidence type="ECO:0000256" key="1">
    <source>
        <dbReference type="ARBA" id="ARBA00023015"/>
    </source>
</evidence>
<dbReference type="GO" id="GO:0003677">
    <property type="term" value="F:DNA binding"/>
    <property type="evidence" value="ECO:0007669"/>
    <property type="project" value="UniProtKB-KW"/>
</dbReference>
<dbReference type="PROSITE" id="PS51118">
    <property type="entry name" value="HTH_HXLR"/>
    <property type="match status" value="1"/>
</dbReference>
<name>A0A852TQB3_9ACTN</name>
<dbReference type="SUPFAM" id="SSF46785">
    <property type="entry name" value="Winged helix' DNA-binding domain"/>
    <property type="match status" value="1"/>
</dbReference>
<dbReference type="EMBL" id="JACCCC010000001">
    <property type="protein sequence ID" value="NYE46169.1"/>
    <property type="molecule type" value="Genomic_DNA"/>
</dbReference>
<reference evidence="5 6" key="1">
    <citation type="submission" date="2020-07" db="EMBL/GenBank/DDBJ databases">
        <title>Sequencing the genomes of 1000 actinobacteria strains.</title>
        <authorList>
            <person name="Klenk H.-P."/>
        </authorList>
    </citation>
    <scope>NUCLEOTIDE SEQUENCE [LARGE SCALE GENOMIC DNA]</scope>
    <source>
        <strain evidence="5 6">CXB654</strain>
    </source>
</reference>
<dbReference type="Gene3D" id="1.10.10.10">
    <property type="entry name" value="Winged helix-like DNA-binding domain superfamily/Winged helix DNA-binding domain"/>
    <property type="match status" value="1"/>
</dbReference>
<dbReference type="PANTHER" id="PTHR33204">
    <property type="entry name" value="TRANSCRIPTIONAL REGULATOR, MARR FAMILY"/>
    <property type="match status" value="1"/>
</dbReference>
<sequence>MESKESTPDRPGDLDDPACPTRRLIDRVGDKWSVLVILHLVRGTHRFSELRCAIGGVTPKVLTHTLRELERDGLVEREVHAEVPPRVEYRLTDLGRDAVAPLDALRDWAEAGLPRVLRARERYDAGR</sequence>
<comment type="caution">
    <text evidence="5">The sequence shown here is derived from an EMBL/GenBank/DDBJ whole genome shotgun (WGS) entry which is preliminary data.</text>
</comment>
<gene>
    <name evidence="5" type="ORF">HDA32_001289</name>
</gene>
<evidence type="ECO:0000259" key="4">
    <source>
        <dbReference type="PROSITE" id="PS51118"/>
    </source>
</evidence>
<dbReference type="PANTHER" id="PTHR33204:SF37">
    <property type="entry name" value="HTH-TYPE TRANSCRIPTIONAL REGULATOR YODB"/>
    <property type="match status" value="1"/>
</dbReference>